<proteinExistence type="predicted"/>
<sequence length="138" mass="15903">MSAYTEPLSYRSTDYWRNGRRLYELEAGFTFYSELAQRSITVPVGFLTDLGSIPAFARWWLSSDDFWAQAYVLHDRLYHTREMDRATADLILWEALGLPYRVYDEDGVMRRETCPALARSAIYQAVRIGGGPAYQRGG</sequence>
<dbReference type="Pfam" id="PF07087">
    <property type="entry name" value="DUF1353"/>
    <property type="match status" value="1"/>
</dbReference>
<organism evidence="1 2">
    <name type="scientific">Fulvimarina uroteuthidis</name>
    <dbReference type="NCBI Taxonomy" id="3098149"/>
    <lineage>
        <taxon>Bacteria</taxon>
        <taxon>Pseudomonadati</taxon>
        <taxon>Pseudomonadota</taxon>
        <taxon>Alphaproteobacteria</taxon>
        <taxon>Hyphomicrobiales</taxon>
        <taxon>Aurantimonadaceae</taxon>
        <taxon>Fulvimarina</taxon>
    </lineage>
</organism>
<evidence type="ECO:0000313" key="1">
    <source>
        <dbReference type="EMBL" id="MDY8108245.1"/>
    </source>
</evidence>
<gene>
    <name evidence="1" type="ORF">U0C82_03660</name>
</gene>
<evidence type="ECO:0000313" key="2">
    <source>
        <dbReference type="Proteomes" id="UP001294412"/>
    </source>
</evidence>
<accession>A0ABU5HYX6</accession>
<keyword evidence="2" id="KW-1185">Reference proteome</keyword>
<name>A0ABU5HYX6_9HYPH</name>
<protein>
    <submittedName>
        <fullName evidence="1">DUF1353 domain-containing protein</fullName>
    </submittedName>
</protein>
<dbReference type="EMBL" id="JAXLPB010000001">
    <property type="protein sequence ID" value="MDY8108245.1"/>
    <property type="molecule type" value="Genomic_DNA"/>
</dbReference>
<reference evidence="1 2" key="1">
    <citation type="submission" date="2023-12" db="EMBL/GenBank/DDBJ databases">
        <title>Description of Novel Strain Fulvimarina sp. 2208YS6-2-32 isolated from Uroteuthis (Photololigo) edulis.</title>
        <authorList>
            <person name="Park J.-S."/>
        </authorList>
    </citation>
    <scope>NUCLEOTIDE SEQUENCE [LARGE SCALE GENOMIC DNA]</scope>
    <source>
        <strain evidence="1 2">2208YS6-2-32</strain>
    </source>
</reference>
<dbReference type="Proteomes" id="UP001294412">
    <property type="component" value="Unassembled WGS sequence"/>
</dbReference>
<dbReference type="RefSeq" id="WP_322185692.1">
    <property type="nucleotide sequence ID" value="NZ_JAXLPB010000001.1"/>
</dbReference>
<comment type="caution">
    <text evidence="1">The sequence shown here is derived from an EMBL/GenBank/DDBJ whole genome shotgun (WGS) entry which is preliminary data.</text>
</comment>
<dbReference type="InterPro" id="IPR010767">
    <property type="entry name" value="Phage_CGC-2007_Cje0229"/>
</dbReference>